<dbReference type="EMBL" id="CAJVPK010004184">
    <property type="protein sequence ID" value="CAG8634483.1"/>
    <property type="molecule type" value="Genomic_DNA"/>
</dbReference>
<feature type="non-terminal residue" evidence="1">
    <location>
        <position position="75"/>
    </location>
</feature>
<gene>
    <name evidence="1" type="ORF">DEBURN_LOCUS10911</name>
</gene>
<organism evidence="1 2">
    <name type="scientific">Diversispora eburnea</name>
    <dbReference type="NCBI Taxonomy" id="1213867"/>
    <lineage>
        <taxon>Eukaryota</taxon>
        <taxon>Fungi</taxon>
        <taxon>Fungi incertae sedis</taxon>
        <taxon>Mucoromycota</taxon>
        <taxon>Glomeromycotina</taxon>
        <taxon>Glomeromycetes</taxon>
        <taxon>Diversisporales</taxon>
        <taxon>Diversisporaceae</taxon>
        <taxon>Diversispora</taxon>
    </lineage>
</organism>
<feature type="non-terminal residue" evidence="1">
    <location>
        <position position="1"/>
    </location>
</feature>
<name>A0A9N9DC39_9GLOM</name>
<accession>A0A9N9DC39</accession>
<dbReference type="OrthoDB" id="2382575at2759"/>
<dbReference type="AlphaFoldDB" id="A0A9N9DC39"/>
<evidence type="ECO:0000313" key="1">
    <source>
        <dbReference type="EMBL" id="CAG8634483.1"/>
    </source>
</evidence>
<protein>
    <submittedName>
        <fullName evidence="1">1861_t:CDS:1</fullName>
    </submittedName>
</protein>
<proteinExistence type="predicted"/>
<sequence length="75" mass="9020">VNLERKRYNFETYWNEVIDACKIKQELLDYEIEKDRILYTLFEINNKIKTKQDDLTKNSSKWKIVSEGANSDKDS</sequence>
<comment type="caution">
    <text evidence="1">The sequence shown here is derived from an EMBL/GenBank/DDBJ whole genome shotgun (WGS) entry which is preliminary data.</text>
</comment>
<dbReference type="Proteomes" id="UP000789706">
    <property type="component" value="Unassembled WGS sequence"/>
</dbReference>
<evidence type="ECO:0000313" key="2">
    <source>
        <dbReference type="Proteomes" id="UP000789706"/>
    </source>
</evidence>
<reference evidence="1" key="1">
    <citation type="submission" date="2021-06" db="EMBL/GenBank/DDBJ databases">
        <authorList>
            <person name="Kallberg Y."/>
            <person name="Tangrot J."/>
            <person name="Rosling A."/>
        </authorList>
    </citation>
    <scope>NUCLEOTIDE SEQUENCE</scope>
    <source>
        <strain evidence="1">AZ414A</strain>
    </source>
</reference>
<keyword evidence="2" id="KW-1185">Reference proteome</keyword>